<evidence type="ECO:0000256" key="4">
    <source>
        <dbReference type="PROSITE-ProRule" id="PRU00134"/>
    </source>
</evidence>
<keyword evidence="1" id="KW-0479">Metal-binding</keyword>
<dbReference type="AlphaFoldDB" id="A0A165MYF1"/>
<keyword evidence="7" id="KW-1185">Reference proteome</keyword>
<keyword evidence="2 4" id="KW-0863">Zinc-finger</keyword>
<organism evidence="6 7">
    <name type="scientific">Exidia glandulosa HHB12029</name>
    <dbReference type="NCBI Taxonomy" id="1314781"/>
    <lineage>
        <taxon>Eukaryota</taxon>
        <taxon>Fungi</taxon>
        <taxon>Dikarya</taxon>
        <taxon>Basidiomycota</taxon>
        <taxon>Agaricomycotina</taxon>
        <taxon>Agaricomycetes</taxon>
        <taxon>Auriculariales</taxon>
        <taxon>Exidiaceae</taxon>
        <taxon>Exidia</taxon>
    </lineage>
</organism>
<proteinExistence type="predicted"/>
<gene>
    <name evidence="6" type="ORF">EXIGLDRAFT_640127</name>
</gene>
<reference evidence="6 7" key="1">
    <citation type="journal article" date="2016" name="Mol. Biol. Evol.">
        <title>Comparative Genomics of Early-Diverging Mushroom-Forming Fungi Provides Insights into the Origins of Lignocellulose Decay Capabilities.</title>
        <authorList>
            <person name="Nagy L.G."/>
            <person name="Riley R."/>
            <person name="Tritt A."/>
            <person name="Adam C."/>
            <person name="Daum C."/>
            <person name="Floudas D."/>
            <person name="Sun H."/>
            <person name="Yadav J.S."/>
            <person name="Pangilinan J."/>
            <person name="Larsson K.H."/>
            <person name="Matsuura K."/>
            <person name="Barry K."/>
            <person name="Labutti K."/>
            <person name="Kuo R."/>
            <person name="Ohm R.A."/>
            <person name="Bhattacharya S.S."/>
            <person name="Shirouzu T."/>
            <person name="Yoshinaga Y."/>
            <person name="Martin F.M."/>
            <person name="Grigoriev I.V."/>
            <person name="Hibbett D.S."/>
        </authorList>
    </citation>
    <scope>NUCLEOTIDE SEQUENCE [LARGE SCALE GENOMIC DNA]</scope>
    <source>
        <strain evidence="6 7">HHB12029</strain>
    </source>
</reference>
<dbReference type="InterPro" id="IPR002893">
    <property type="entry name" value="Znf_MYND"/>
</dbReference>
<feature type="domain" description="MYND-type" evidence="5">
    <location>
        <begin position="344"/>
        <end position="387"/>
    </location>
</feature>
<accession>A0A165MYF1</accession>
<evidence type="ECO:0000256" key="1">
    <source>
        <dbReference type="ARBA" id="ARBA00022723"/>
    </source>
</evidence>
<sequence>MERQARAFTADLRDAHKPSICAVCLECFLDYIHPNVLKENVRILRTSHHDLLSAAMVFVTTPRTHASREETVVAITAALSECSAPFGHRNQHRDATRVLFASSNLLNEVIGFLAELVYQCLGSLDRRALQNQRFSSRGLWPCSTQDLLPFGPEQSLLSLIHWLSVRNDTVVMTAFEDIFFTCLDELGSVIMKDSNRRLFATAVAHQMQDALKWLKCAEGDRVGPGLFDPEYRIITLNDGLYNILRALSPDQLLLSDTPVPLVKGYELDILKGIEEAIPLVEDARGRHCLISVASTLHGSLGTPFNDRPEPLRLPFLALSGHSSDIIHRMMFTLRQRHACGAARCTVSERDVGRRLQRCAGCGIVQYFSKDCQRRHWKPLETPHKAVCPLMKRLAPFLDLKEEDFRKELRATNLNHDELAFLAVNVRHGNVPTVAPGPQTIAQKVQHMSTILRMQDSFLGDEYGLPDPADVLKALAELRNLHSPAESEMVLRP</sequence>
<dbReference type="Proteomes" id="UP000077266">
    <property type="component" value="Unassembled WGS sequence"/>
</dbReference>
<dbReference type="PROSITE" id="PS50865">
    <property type="entry name" value="ZF_MYND_2"/>
    <property type="match status" value="1"/>
</dbReference>
<evidence type="ECO:0000259" key="5">
    <source>
        <dbReference type="PROSITE" id="PS50865"/>
    </source>
</evidence>
<evidence type="ECO:0000256" key="2">
    <source>
        <dbReference type="ARBA" id="ARBA00022771"/>
    </source>
</evidence>
<dbReference type="InParanoid" id="A0A165MYF1"/>
<evidence type="ECO:0000313" key="6">
    <source>
        <dbReference type="EMBL" id="KZV99942.1"/>
    </source>
</evidence>
<evidence type="ECO:0000313" key="7">
    <source>
        <dbReference type="Proteomes" id="UP000077266"/>
    </source>
</evidence>
<evidence type="ECO:0000256" key="3">
    <source>
        <dbReference type="ARBA" id="ARBA00022833"/>
    </source>
</evidence>
<dbReference type="EMBL" id="KV425905">
    <property type="protein sequence ID" value="KZV99942.1"/>
    <property type="molecule type" value="Genomic_DNA"/>
</dbReference>
<dbReference type="STRING" id="1314781.A0A165MYF1"/>
<dbReference type="OrthoDB" id="5282002at2759"/>
<protein>
    <recommendedName>
        <fullName evidence="5">MYND-type domain-containing protein</fullName>
    </recommendedName>
</protein>
<keyword evidence="3" id="KW-0862">Zinc</keyword>
<dbReference type="SUPFAM" id="SSF144232">
    <property type="entry name" value="HIT/MYND zinc finger-like"/>
    <property type="match status" value="1"/>
</dbReference>
<name>A0A165MYF1_EXIGL</name>
<dbReference type="Gene3D" id="6.10.140.2220">
    <property type="match status" value="1"/>
</dbReference>
<dbReference type="GO" id="GO:0008270">
    <property type="term" value="F:zinc ion binding"/>
    <property type="evidence" value="ECO:0007669"/>
    <property type="project" value="UniProtKB-KW"/>
</dbReference>